<feature type="transmembrane region" description="Helical" evidence="5">
    <location>
        <begin position="164"/>
        <end position="183"/>
    </location>
</feature>
<dbReference type="AlphaFoldDB" id="A0A841CTH9"/>
<evidence type="ECO:0000256" key="3">
    <source>
        <dbReference type="ARBA" id="ARBA00022989"/>
    </source>
</evidence>
<dbReference type="GO" id="GO:0016887">
    <property type="term" value="F:ATP hydrolysis activity"/>
    <property type="evidence" value="ECO:0007669"/>
    <property type="project" value="InterPro"/>
</dbReference>
<dbReference type="CDD" id="cd18551">
    <property type="entry name" value="ABC_6TM_LmrA_like"/>
    <property type="match status" value="1"/>
</dbReference>
<dbReference type="SUPFAM" id="SSF90123">
    <property type="entry name" value="ABC transporter transmembrane region"/>
    <property type="match status" value="1"/>
</dbReference>
<organism evidence="7 8">
    <name type="scientific">Saccharothrix tamanrassetensis</name>
    <dbReference type="NCBI Taxonomy" id="1051531"/>
    <lineage>
        <taxon>Bacteria</taxon>
        <taxon>Bacillati</taxon>
        <taxon>Actinomycetota</taxon>
        <taxon>Actinomycetes</taxon>
        <taxon>Pseudonocardiales</taxon>
        <taxon>Pseudonocardiaceae</taxon>
        <taxon>Saccharothrix</taxon>
    </lineage>
</organism>
<evidence type="ECO:0000256" key="1">
    <source>
        <dbReference type="ARBA" id="ARBA00004651"/>
    </source>
</evidence>
<sequence>MLGRLPRAASSMPVLRDRLANRRGAVAVVLVLELGARGVGLVQPLAARHVVDGVGSARNLTGPIAVLGALAVVGLLFNYVAYRQRGKLSERFVLDLRKEAARRTIFAPVPVVESRSAGDILSRIGSDTTLVQHTVVKALVDLVVVPLTVVAGIVLMLFVDLSLAALVVGLLALAAVVELKVFGRLVRNTERGQQHVGAMTGVVHRLLPALRTVKASSMEHREAESFDREAGSAYRAGLRAAKTGALADTVAYASVDLTFLTVLAVGVLEVSAGTVGVGDLVAILLYVVYIQDPVESLTESASRFSEGLAALRRITELLELRPETEALPPRAHVTGRPRKDGCAPGRYLRLDQVSFSYEGREVLRDVTIEARPGLTVLVGSSGAGKTTILSLVERFVEPDRGRVLLDGVDVREFPLPDLRRRVSYVEQEAPLLGDTIREAATYGIDGLDDGELQRVLASVGLDA</sequence>
<dbReference type="SUPFAM" id="SSF52540">
    <property type="entry name" value="P-loop containing nucleoside triphosphate hydrolases"/>
    <property type="match status" value="1"/>
</dbReference>
<dbReference type="GO" id="GO:0015421">
    <property type="term" value="F:ABC-type oligopeptide transporter activity"/>
    <property type="evidence" value="ECO:0007669"/>
    <property type="project" value="TreeGrafter"/>
</dbReference>
<evidence type="ECO:0000313" key="7">
    <source>
        <dbReference type="EMBL" id="MBB5960600.1"/>
    </source>
</evidence>
<dbReference type="InterPro" id="IPR011527">
    <property type="entry name" value="ABC1_TM_dom"/>
</dbReference>
<name>A0A841CTH9_9PSEU</name>
<dbReference type="InterPro" id="IPR039421">
    <property type="entry name" value="Type_1_exporter"/>
</dbReference>
<dbReference type="Gene3D" id="1.20.1560.10">
    <property type="entry name" value="ABC transporter type 1, transmembrane domain"/>
    <property type="match status" value="1"/>
</dbReference>
<keyword evidence="4 5" id="KW-0472">Membrane</keyword>
<keyword evidence="8" id="KW-1185">Reference proteome</keyword>
<dbReference type="EMBL" id="JACHJN010000018">
    <property type="protein sequence ID" value="MBB5960600.1"/>
    <property type="molecule type" value="Genomic_DNA"/>
</dbReference>
<dbReference type="Pfam" id="PF00005">
    <property type="entry name" value="ABC_tran"/>
    <property type="match status" value="1"/>
</dbReference>
<dbReference type="GO" id="GO:0005886">
    <property type="term" value="C:plasma membrane"/>
    <property type="evidence" value="ECO:0007669"/>
    <property type="project" value="UniProtKB-SubCell"/>
</dbReference>
<gene>
    <name evidence="7" type="ORF">FHS29_007228</name>
</gene>
<comment type="subcellular location">
    <subcellularLocation>
        <location evidence="1">Cell membrane</location>
        <topology evidence="1">Multi-pass membrane protein</topology>
    </subcellularLocation>
</comment>
<accession>A0A841CTH9</accession>
<dbReference type="PANTHER" id="PTHR43394:SF1">
    <property type="entry name" value="ATP-BINDING CASSETTE SUB-FAMILY B MEMBER 10, MITOCHONDRIAL"/>
    <property type="match status" value="1"/>
</dbReference>
<dbReference type="InterPro" id="IPR036640">
    <property type="entry name" value="ABC1_TM_sf"/>
</dbReference>
<evidence type="ECO:0000313" key="8">
    <source>
        <dbReference type="Proteomes" id="UP000547510"/>
    </source>
</evidence>
<dbReference type="Pfam" id="PF00664">
    <property type="entry name" value="ABC_membrane"/>
    <property type="match status" value="1"/>
</dbReference>
<comment type="caution">
    <text evidence="7">The sequence shown here is derived from an EMBL/GenBank/DDBJ whole genome shotgun (WGS) entry which is preliminary data.</text>
</comment>
<keyword evidence="2 5" id="KW-0812">Transmembrane</keyword>
<evidence type="ECO:0000256" key="5">
    <source>
        <dbReference type="SAM" id="Phobius"/>
    </source>
</evidence>
<feature type="transmembrane region" description="Helical" evidence="5">
    <location>
        <begin position="60"/>
        <end position="82"/>
    </location>
</feature>
<proteinExistence type="predicted"/>
<evidence type="ECO:0000259" key="6">
    <source>
        <dbReference type="PROSITE" id="PS50929"/>
    </source>
</evidence>
<dbReference type="Proteomes" id="UP000547510">
    <property type="component" value="Unassembled WGS sequence"/>
</dbReference>
<dbReference type="GO" id="GO:0005524">
    <property type="term" value="F:ATP binding"/>
    <property type="evidence" value="ECO:0007669"/>
    <property type="project" value="InterPro"/>
</dbReference>
<evidence type="ECO:0000256" key="4">
    <source>
        <dbReference type="ARBA" id="ARBA00023136"/>
    </source>
</evidence>
<reference evidence="7 8" key="1">
    <citation type="submission" date="2020-08" db="EMBL/GenBank/DDBJ databases">
        <title>Genomic Encyclopedia of Type Strains, Phase III (KMG-III): the genomes of soil and plant-associated and newly described type strains.</title>
        <authorList>
            <person name="Whitman W."/>
        </authorList>
    </citation>
    <scope>NUCLEOTIDE SEQUENCE [LARGE SCALE GENOMIC DNA]</scope>
    <source>
        <strain evidence="7 8">CECT 8640</strain>
    </source>
</reference>
<dbReference type="Gene3D" id="3.40.50.300">
    <property type="entry name" value="P-loop containing nucleotide triphosphate hydrolases"/>
    <property type="match status" value="1"/>
</dbReference>
<protein>
    <submittedName>
        <fullName evidence="7">ABC-type multidrug transport system fused ATPase/permease subunit</fullName>
    </submittedName>
</protein>
<feature type="domain" description="ABC transmembrane type-1" evidence="6">
    <location>
        <begin position="27"/>
        <end position="306"/>
    </location>
</feature>
<evidence type="ECO:0000256" key="2">
    <source>
        <dbReference type="ARBA" id="ARBA00022692"/>
    </source>
</evidence>
<keyword evidence="3 5" id="KW-1133">Transmembrane helix</keyword>
<dbReference type="InterPro" id="IPR027417">
    <property type="entry name" value="P-loop_NTPase"/>
</dbReference>
<dbReference type="InterPro" id="IPR003439">
    <property type="entry name" value="ABC_transporter-like_ATP-bd"/>
</dbReference>
<dbReference type="PROSITE" id="PS50929">
    <property type="entry name" value="ABC_TM1F"/>
    <property type="match status" value="1"/>
</dbReference>
<dbReference type="PANTHER" id="PTHR43394">
    <property type="entry name" value="ATP-DEPENDENT PERMEASE MDL1, MITOCHONDRIAL"/>
    <property type="match status" value="1"/>
</dbReference>
<feature type="transmembrane region" description="Helical" evidence="5">
    <location>
        <begin position="138"/>
        <end position="158"/>
    </location>
</feature>